<comment type="subcellular location">
    <subcellularLocation>
        <location evidence="1">Cell membrane</location>
        <topology evidence="1">Single-pass membrane protein</topology>
    </subcellularLocation>
    <subcellularLocation>
        <location evidence="7">Cell membrane</location>
        <topology evidence="7">Single-pass type II membrane protein</topology>
    </subcellularLocation>
</comment>
<comment type="caution">
    <text evidence="9">The sequence shown here is derived from an EMBL/GenBank/DDBJ whole genome shotgun (WGS) entry which is preliminary data.</text>
</comment>
<evidence type="ECO:0000313" key="10">
    <source>
        <dbReference type="Proteomes" id="UP000245474"/>
    </source>
</evidence>
<dbReference type="OrthoDB" id="9793581at2"/>
<comment type="similarity">
    <text evidence="2 7">Belongs to the ExbD/TolR family.</text>
</comment>
<dbReference type="AlphaFoldDB" id="A0A2U2N212"/>
<keyword evidence="7" id="KW-0653">Protein transport</keyword>
<dbReference type="RefSeq" id="WP_109678553.1">
    <property type="nucleotide sequence ID" value="NZ_CP086615.1"/>
</dbReference>
<reference evidence="9 10" key="1">
    <citation type="submission" date="2018-05" db="EMBL/GenBank/DDBJ databases">
        <title>Spiribacter halobius sp. nov., a moderately halophilic bacterium isolated from marine solar saltern.</title>
        <authorList>
            <person name="Zheng W.-S."/>
            <person name="Lu D.-C."/>
            <person name="Du Z.-J."/>
        </authorList>
    </citation>
    <scope>NUCLEOTIDE SEQUENCE [LARGE SCALE GENOMIC DNA]</scope>
    <source>
        <strain evidence="9 10">E85</strain>
    </source>
</reference>
<dbReference type="Proteomes" id="UP000245474">
    <property type="component" value="Unassembled WGS sequence"/>
</dbReference>
<organism evidence="9 10">
    <name type="scientific">Sediminicurvatus halobius</name>
    <dbReference type="NCBI Taxonomy" id="2182432"/>
    <lineage>
        <taxon>Bacteria</taxon>
        <taxon>Pseudomonadati</taxon>
        <taxon>Pseudomonadota</taxon>
        <taxon>Gammaproteobacteria</taxon>
        <taxon>Chromatiales</taxon>
        <taxon>Ectothiorhodospiraceae</taxon>
        <taxon>Sediminicurvatus</taxon>
    </lineage>
</organism>
<dbReference type="EMBL" id="QFFI01000012">
    <property type="protein sequence ID" value="PWG63275.1"/>
    <property type="molecule type" value="Genomic_DNA"/>
</dbReference>
<dbReference type="GO" id="GO:0015031">
    <property type="term" value="P:protein transport"/>
    <property type="evidence" value="ECO:0007669"/>
    <property type="project" value="UniProtKB-KW"/>
</dbReference>
<gene>
    <name evidence="9" type="ORF">DEM34_09385</name>
</gene>
<evidence type="ECO:0000256" key="6">
    <source>
        <dbReference type="ARBA" id="ARBA00023136"/>
    </source>
</evidence>
<keyword evidence="4 7" id="KW-0812">Transmembrane</keyword>
<dbReference type="Gene3D" id="3.30.420.270">
    <property type="match status" value="1"/>
</dbReference>
<dbReference type="GO" id="GO:0005886">
    <property type="term" value="C:plasma membrane"/>
    <property type="evidence" value="ECO:0007669"/>
    <property type="project" value="UniProtKB-SubCell"/>
</dbReference>
<keyword evidence="6 8" id="KW-0472">Membrane</keyword>
<evidence type="ECO:0000256" key="5">
    <source>
        <dbReference type="ARBA" id="ARBA00022989"/>
    </source>
</evidence>
<sequence>MIGHLRTAPPRRRQDSGLLPLINVVFLLLVFVMLAGQLAPQDVSGIRPPASSQGTPPVSEAVEVTLAANGRLQLAGEPVTADTLSDRLAARLEAQSTLRVRLRADARVDSQRIVSLLDVVRAAGARELELMTVPRP</sequence>
<dbReference type="Pfam" id="PF02472">
    <property type="entry name" value="ExbD"/>
    <property type="match status" value="1"/>
</dbReference>
<keyword evidence="5 8" id="KW-1133">Transmembrane helix</keyword>
<protein>
    <submittedName>
        <fullName evidence="9">Biopolymer transporter ExbD</fullName>
    </submittedName>
</protein>
<proteinExistence type="inferred from homology"/>
<evidence type="ECO:0000256" key="7">
    <source>
        <dbReference type="RuleBase" id="RU003879"/>
    </source>
</evidence>
<evidence type="ECO:0000256" key="2">
    <source>
        <dbReference type="ARBA" id="ARBA00005811"/>
    </source>
</evidence>
<dbReference type="PANTHER" id="PTHR30558">
    <property type="entry name" value="EXBD MEMBRANE COMPONENT OF PMF-DRIVEN MACROMOLECULE IMPORT SYSTEM"/>
    <property type="match status" value="1"/>
</dbReference>
<keyword evidence="7" id="KW-0813">Transport</keyword>
<evidence type="ECO:0000256" key="3">
    <source>
        <dbReference type="ARBA" id="ARBA00022475"/>
    </source>
</evidence>
<dbReference type="InterPro" id="IPR003400">
    <property type="entry name" value="ExbD"/>
</dbReference>
<dbReference type="PANTHER" id="PTHR30558:SF3">
    <property type="entry name" value="BIOPOLYMER TRANSPORT PROTEIN EXBD-RELATED"/>
    <property type="match status" value="1"/>
</dbReference>
<keyword evidence="10" id="KW-1185">Reference proteome</keyword>
<evidence type="ECO:0000256" key="4">
    <source>
        <dbReference type="ARBA" id="ARBA00022692"/>
    </source>
</evidence>
<name>A0A2U2N212_9GAMM</name>
<dbReference type="GO" id="GO:0022857">
    <property type="term" value="F:transmembrane transporter activity"/>
    <property type="evidence" value="ECO:0007669"/>
    <property type="project" value="InterPro"/>
</dbReference>
<evidence type="ECO:0000256" key="8">
    <source>
        <dbReference type="SAM" id="Phobius"/>
    </source>
</evidence>
<evidence type="ECO:0000256" key="1">
    <source>
        <dbReference type="ARBA" id="ARBA00004162"/>
    </source>
</evidence>
<evidence type="ECO:0000313" key="9">
    <source>
        <dbReference type="EMBL" id="PWG63275.1"/>
    </source>
</evidence>
<keyword evidence="3" id="KW-1003">Cell membrane</keyword>
<feature type="transmembrane region" description="Helical" evidence="8">
    <location>
        <begin position="21"/>
        <end position="39"/>
    </location>
</feature>
<accession>A0A2U2N212</accession>